<keyword evidence="3" id="KW-1185">Reference proteome</keyword>
<evidence type="ECO:0000313" key="3">
    <source>
        <dbReference type="Proteomes" id="UP001595909"/>
    </source>
</evidence>
<evidence type="ECO:0000259" key="1">
    <source>
        <dbReference type="Pfam" id="PF13622"/>
    </source>
</evidence>
<dbReference type="EC" id="3.1.2.-" evidence="2"/>
<dbReference type="GO" id="GO:0016787">
    <property type="term" value="F:hydrolase activity"/>
    <property type="evidence" value="ECO:0007669"/>
    <property type="project" value="UniProtKB-KW"/>
</dbReference>
<dbReference type="EMBL" id="JBHSIM010000051">
    <property type="protein sequence ID" value="MFC4835729.1"/>
    <property type="molecule type" value="Genomic_DNA"/>
</dbReference>
<gene>
    <name evidence="2" type="ORF">ACFPEL_25190</name>
</gene>
<name>A0ABV9RNE6_9PSEU</name>
<sequence>MADDIPLAPVHAAVGARLRAIEPGRAEADMPAPDGDVDGALWLLGDFVSGLAVTSTLAAGERITTLRLTLHVVARDDVHGTLHAVGCLDERSPEVALSTAVITDDDGRTLARAHGRNAMLRDEQAAEYRTATPEWSRTARAPHTLVGDGAAPDPEAVNHAAVVQGGALASLPARALADVLGGPPDEATATFLRAVPADGRTVRTEVEVEHDGRRLRSGRALLRDDRDRTVLTMTGLRYTPG</sequence>
<organism evidence="2 3">
    <name type="scientific">Actinomycetospora chibensis</name>
    <dbReference type="NCBI Taxonomy" id="663606"/>
    <lineage>
        <taxon>Bacteria</taxon>
        <taxon>Bacillati</taxon>
        <taxon>Actinomycetota</taxon>
        <taxon>Actinomycetes</taxon>
        <taxon>Pseudonocardiales</taxon>
        <taxon>Pseudonocardiaceae</taxon>
        <taxon>Actinomycetospora</taxon>
    </lineage>
</organism>
<feature type="domain" description="Acyl-CoA thioesterase-like N-terminal HotDog" evidence="1">
    <location>
        <begin position="160"/>
        <end position="235"/>
    </location>
</feature>
<accession>A0ABV9RNE6</accession>
<keyword evidence="2" id="KW-0378">Hydrolase</keyword>
<reference evidence="3" key="1">
    <citation type="journal article" date="2019" name="Int. J. Syst. Evol. Microbiol.">
        <title>The Global Catalogue of Microorganisms (GCM) 10K type strain sequencing project: providing services to taxonomists for standard genome sequencing and annotation.</title>
        <authorList>
            <consortium name="The Broad Institute Genomics Platform"/>
            <consortium name="The Broad Institute Genome Sequencing Center for Infectious Disease"/>
            <person name="Wu L."/>
            <person name="Ma J."/>
        </authorList>
    </citation>
    <scope>NUCLEOTIDE SEQUENCE [LARGE SCALE GENOMIC DNA]</scope>
    <source>
        <strain evidence="3">CCUG 50347</strain>
    </source>
</reference>
<dbReference type="Proteomes" id="UP001595909">
    <property type="component" value="Unassembled WGS sequence"/>
</dbReference>
<dbReference type="RefSeq" id="WP_274187880.1">
    <property type="nucleotide sequence ID" value="NZ_BAABHN010000051.1"/>
</dbReference>
<dbReference type="InterPro" id="IPR029069">
    <property type="entry name" value="HotDog_dom_sf"/>
</dbReference>
<proteinExistence type="predicted"/>
<dbReference type="InterPro" id="IPR049449">
    <property type="entry name" value="TesB_ACOT8-like_N"/>
</dbReference>
<evidence type="ECO:0000313" key="2">
    <source>
        <dbReference type="EMBL" id="MFC4835729.1"/>
    </source>
</evidence>
<comment type="caution">
    <text evidence="2">The sequence shown here is derived from an EMBL/GenBank/DDBJ whole genome shotgun (WGS) entry which is preliminary data.</text>
</comment>
<dbReference type="Gene3D" id="3.10.129.10">
    <property type="entry name" value="Hotdog Thioesterase"/>
    <property type="match status" value="2"/>
</dbReference>
<dbReference type="Pfam" id="PF13622">
    <property type="entry name" value="4HBT_3"/>
    <property type="match status" value="1"/>
</dbReference>
<dbReference type="SUPFAM" id="SSF54637">
    <property type="entry name" value="Thioesterase/thiol ester dehydrase-isomerase"/>
    <property type="match status" value="2"/>
</dbReference>
<protein>
    <submittedName>
        <fullName evidence="2">PaaI family thioesterase</fullName>
        <ecNumber evidence="2">3.1.2.-</ecNumber>
    </submittedName>
</protein>